<dbReference type="SMART" id="SM00906">
    <property type="entry name" value="Fungal_trans"/>
    <property type="match status" value="1"/>
</dbReference>
<dbReference type="PROSITE" id="PS50048">
    <property type="entry name" value="ZN2_CY6_FUNGAL_2"/>
    <property type="match status" value="1"/>
</dbReference>
<keyword evidence="3" id="KW-0805">Transcription regulation</keyword>
<dbReference type="PROSITE" id="PS00463">
    <property type="entry name" value="ZN2_CY6_FUNGAL_1"/>
    <property type="match status" value="1"/>
</dbReference>
<evidence type="ECO:0000256" key="5">
    <source>
        <dbReference type="ARBA" id="ARBA00023242"/>
    </source>
</evidence>
<evidence type="ECO:0000313" key="8">
    <source>
        <dbReference type="Proteomes" id="UP001465668"/>
    </source>
</evidence>
<keyword evidence="2" id="KW-0479">Metal-binding</keyword>
<reference evidence="7 8" key="1">
    <citation type="submission" date="2024-02" db="EMBL/GenBank/DDBJ databases">
        <title>First draft genome assembly of two strains of Seiridium cardinale.</title>
        <authorList>
            <person name="Emiliani G."/>
            <person name="Scali E."/>
        </authorList>
    </citation>
    <scope>NUCLEOTIDE SEQUENCE [LARGE SCALE GENOMIC DNA]</scope>
    <source>
        <strain evidence="7 8">BM-138-000479</strain>
    </source>
</reference>
<feature type="domain" description="Zn(2)-C6 fungal-type" evidence="6">
    <location>
        <begin position="18"/>
        <end position="47"/>
    </location>
</feature>
<evidence type="ECO:0000256" key="1">
    <source>
        <dbReference type="ARBA" id="ARBA00004123"/>
    </source>
</evidence>
<evidence type="ECO:0000313" key="7">
    <source>
        <dbReference type="EMBL" id="KAK9769438.1"/>
    </source>
</evidence>
<dbReference type="SMART" id="SM00066">
    <property type="entry name" value="GAL4"/>
    <property type="match status" value="1"/>
</dbReference>
<dbReference type="EMBL" id="JARVKM010000126">
    <property type="protein sequence ID" value="KAK9769438.1"/>
    <property type="molecule type" value="Genomic_DNA"/>
</dbReference>
<dbReference type="InterPro" id="IPR001138">
    <property type="entry name" value="Zn2Cys6_DnaBD"/>
</dbReference>
<comment type="subcellular location">
    <subcellularLocation>
        <location evidence="1">Nucleus</location>
    </subcellularLocation>
</comment>
<dbReference type="PANTHER" id="PTHR47338:SF10">
    <property type="entry name" value="TRANSCRIPTION FACTOR DOMAIN-CONTAINING PROTEIN-RELATED"/>
    <property type="match status" value="1"/>
</dbReference>
<dbReference type="PANTHER" id="PTHR47338">
    <property type="entry name" value="ZN(II)2CYS6 TRANSCRIPTION FACTOR (EUROFUNG)-RELATED"/>
    <property type="match status" value="1"/>
</dbReference>
<name>A0ABR2X6P1_9PEZI</name>
<dbReference type="InterPro" id="IPR050815">
    <property type="entry name" value="TF_fung"/>
</dbReference>
<keyword evidence="8" id="KW-1185">Reference proteome</keyword>
<dbReference type="Pfam" id="PF04082">
    <property type="entry name" value="Fungal_trans"/>
    <property type="match status" value="1"/>
</dbReference>
<accession>A0ABR2X6P1</accession>
<proteinExistence type="predicted"/>
<dbReference type="InterPro" id="IPR007219">
    <property type="entry name" value="XnlR_reg_dom"/>
</dbReference>
<evidence type="ECO:0000259" key="6">
    <source>
        <dbReference type="PROSITE" id="PS50048"/>
    </source>
</evidence>
<evidence type="ECO:0000256" key="3">
    <source>
        <dbReference type="ARBA" id="ARBA00023015"/>
    </source>
</evidence>
<dbReference type="Gene3D" id="4.10.240.10">
    <property type="entry name" value="Zn(2)-C6 fungal-type DNA-binding domain"/>
    <property type="match status" value="1"/>
</dbReference>
<comment type="caution">
    <text evidence="7">The sequence shown here is derived from an EMBL/GenBank/DDBJ whole genome shotgun (WGS) entry which is preliminary data.</text>
</comment>
<dbReference type="SUPFAM" id="SSF57701">
    <property type="entry name" value="Zn2/Cys6 DNA-binding domain"/>
    <property type="match status" value="1"/>
</dbReference>
<keyword evidence="4" id="KW-0804">Transcription</keyword>
<dbReference type="Proteomes" id="UP001465668">
    <property type="component" value="Unassembled WGS sequence"/>
</dbReference>
<evidence type="ECO:0000256" key="2">
    <source>
        <dbReference type="ARBA" id="ARBA00022723"/>
    </source>
</evidence>
<keyword evidence="5" id="KW-0539">Nucleus</keyword>
<organism evidence="7 8">
    <name type="scientific">Seiridium cardinale</name>
    <dbReference type="NCBI Taxonomy" id="138064"/>
    <lineage>
        <taxon>Eukaryota</taxon>
        <taxon>Fungi</taxon>
        <taxon>Dikarya</taxon>
        <taxon>Ascomycota</taxon>
        <taxon>Pezizomycotina</taxon>
        <taxon>Sordariomycetes</taxon>
        <taxon>Xylariomycetidae</taxon>
        <taxon>Amphisphaeriales</taxon>
        <taxon>Sporocadaceae</taxon>
        <taxon>Seiridium</taxon>
    </lineage>
</organism>
<dbReference type="Pfam" id="PF00172">
    <property type="entry name" value="Zn_clus"/>
    <property type="match status" value="1"/>
</dbReference>
<dbReference type="InterPro" id="IPR036864">
    <property type="entry name" value="Zn2-C6_fun-type_DNA-bd_sf"/>
</dbReference>
<gene>
    <name evidence="7" type="ORF">SCAR479_13895</name>
</gene>
<dbReference type="CDD" id="cd00067">
    <property type="entry name" value="GAL4"/>
    <property type="match status" value="1"/>
</dbReference>
<dbReference type="CDD" id="cd12148">
    <property type="entry name" value="fungal_TF_MHR"/>
    <property type="match status" value="1"/>
</dbReference>
<sequence>MATPAEGAPQAPAKHALSCYQCRARKLKCDRLLPCSRCSQSGVQCHFPGSRQRPTNVAKRPRVKDLEARLMSLEGQFKCEQPSAPVAPGPQPPEARLVETGRIETLPPQSVVDELTNLYFTRLYTEAPMQHPERYLASLHLPPHMQPPMCLQYVVLALAASLSHGHGPLALPYYHRARNYIQLDEMKNDGQDIMSVGHAQCWVLLANFEAQHLWFSRASLSVSRAVRLVQMLGLHDMETMNANSPTLPPPRDCCEREERRRTLWTVFCSDRLASSTTGWPALMDAGRIKTLLPVSEEKFRHGLEEQSVTLHQALRDNSIKYSHFACRVLAAQLFHECLDHISGHSPSEDMEDHDESDFWRRHRRLDNRLAVMFMALPDDLRCPEHVDNHDAVFLSLKLHTASICIHRAEEAEAKKGVSVPPLGSTAAARSIAAAHEIFTIVARIGDVDAFFLNPFVAFAAFMAAMVYLEDYAASHDKQSEGRLGHLMDFMIFISKRNPITASLTVQLAQEMQRTEVDRTAMDKVSDLTSDMDLDMPLMGQHRRGTGEILFCPLQSK</sequence>
<evidence type="ECO:0000256" key="4">
    <source>
        <dbReference type="ARBA" id="ARBA00023163"/>
    </source>
</evidence>
<protein>
    <submittedName>
        <fullName evidence="7">Zn(2)-C6 fungal-type domain-containing protein</fullName>
    </submittedName>
</protein>